<protein>
    <submittedName>
        <fullName evidence="1">Uncharacterized protein</fullName>
    </submittedName>
</protein>
<dbReference type="HOGENOM" id="CLU_3274587_0_0_10"/>
<organism evidence="1 2">
    <name type="scientific">Prevotella multiformis DSM 16608</name>
    <dbReference type="NCBI Taxonomy" id="888743"/>
    <lineage>
        <taxon>Bacteria</taxon>
        <taxon>Pseudomonadati</taxon>
        <taxon>Bacteroidota</taxon>
        <taxon>Bacteroidia</taxon>
        <taxon>Bacteroidales</taxon>
        <taxon>Prevotellaceae</taxon>
        <taxon>Prevotella</taxon>
    </lineage>
</organism>
<sequence>MANLYFFNKLEITICQRNFKFKVKLEIPILMVIILLQLCSN</sequence>
<name>F0F442_9BACT</name>
<proteinExistence type="predicted"/>
<dbReference type="Proteomes" id="UP000005697">
    <property type="component" value="Unassembled WGS sequence"/>
</dbReference>
<keyword evidence="2" id="KW-1185">Reference proteome</keyword>
<gene>
    <name evidence="1" type="ORF">HMPREF9141_0358</name>
</gene>
<dbReference type="AlphaFoldDB" id="F0F442"/>
<comment type="caution">
    <text evidence="1">The sequence shown here is derived from an EMBL/GenBank/DDBJ whole genome shotgun (WGS) entry which is preliminary data.</text>
</comment>
<dbReference type="EMBL" id="AEWX01000004">
    <property type="protein sequence ID" value="EGC21000.1"/>
    <property type="molecule type" value="Genomic_DNA"/>
</dbReference>
<dbReference type="STRING" id="888743.HMPREF9141_0358"/>
<reference evidence="1 2" key="1">
    <citation type="submission" date="2011-01" db="EMBL/GenBank/DDBJ databases">
        <authorList>
            <person name="Muzny D."/>
            <person name="Qin X."/>
            <person name="Deng J."/>
            <person name="Jiang H."/>
            <person name="Liu Y."/>
            <person name="Qu J."/>
            <person name="Song X.-Z."/>
            <person name="Zhang L."/>
            <person name="Thornton R."/>
            <person name="Coyle M."/>
            <person name="Francisco L."/>
            <person name="Jackson L."/>
            <person name="Javaid M."/>
            <person name="Korchina V."/>
            <person name="Kovar C."/>
            <person name="Mata R."/>
            <person name="Mathew T."/>
            <person name="Ngo R."/>
            <person name="Nguyen L."/>
            <person name="Nguyen N."/>
            <person name="Okwuonu G."/>
            <person name="Ongeri F."/>
            <person name="Pham C."/>
            <person name="Simmons D."/>
            <person name="Wilczek-Boney K."/>
            <person name="Hale W."/>
            <person name="Jakkamsetti A."/>
            <person name="Pham P."/>
            <person name="Ruth R."/>
            <person name="San Lucas F."/>
            <person name="Warren J."/>
            <person name="Zhang J."/>
            <person name="Zhao Z."/>
            <person name="Zhou C."/>
            <person name="Zhu D."/>
            <person name="Lee S."/>
            <person name="Bess C."/>
            <person name="Blankenburg K."/>
            <person name="Forbes L."/>
            <person name="Fu Q."/>
            <person name="Gubbala S."/>
            <person name="Hirani K."/>
            <person name="Jayaseelan J.C."/>
            <person name="Lara F."/>
            <person name="Munidasa M."/>
            <person name="Palculict T."/>
            <person name="Patil S."/>
            <person name="Pu L.-L."/>
            <person name="Saada N."/>
            <person name="Tang L."/>
            <person name="Weissenberger G."/>
            <person name="Zhu Y."/>
            <person name="Hemphill L."/>
            <person name="Shang Y."/>
            <person name="Youmans B."/>
            <person name="Ayvaz T."/>
            <person name="Ross M."/>
            <person name="Santibanez J."/>
            <person name="Aqrawi P."/>
            <person name="Gross S."/>
            <person name="Joshi V."/>
            <person name="Fowler G."/>
            <person name="Nazareth L."/>
            <person name="Reid J."/>
            <person name="Worley K."/>
            <person name="Petrosino J."/>
            <person name="Highlander S."/>
            <person name="Gibbs R."/>
        </authorList>
    </citation>
    <scope>NUCLEOTIDE SEQUENCE [LARGE SCALE GENOMIC DNA]</scope>
    <source>
        <strain evidence="1 2">DSM 16608</strain>
    </source>
</reference>
<evidence type="ECO:0000313" key="2">
    <source>
        <dbReference type="Proteomes" id="UP000005697"/>
    </source>
</evidence>
<evidence type="ECO:0000313" key="1">
    <source>
        <dbReference type="EMBL" id="EGC21000.1"/>
    </source>
</evidence>
<accession>F0F442</accession>